<evidence type="ECO:0008006" key="4">
    <source>
        <dbReference type="Google" id="ProtNLM"/>
    </source>
</evidence>
<reference evidence="2 3" key="1">
    <citation type="submission" date="2018-11" db="EMBL/GenBank/DDBJ databases">
        <authorList>
            <person name="Li F."/>
        </authorList>
    </citation>
    <scope>NUCLEOTIDE SEQUENCE [LARGE SCALE GENOMIC DNA]</scope>
    <source>
        <strain evidence="2 3">Gsoil 818</strain>
    </source>
</reference>
<dbReference type="Proteomes" id="UP000279994">
    <property type="component" value="Unassembled WGS sequence"/>
</dbReference>
<gene>
    <name evidence="2" type="ORF">EFL26_11660</name>
</gene>
<comment type="caution">
    <text evidence="2">The sequence shown here is derived from an EMBL/GenBank/DDBJ whole genome shotgun (WGS) entry which is preliminary data.</text>
</comment>
<feature type="signal peptide" evidence="1">
    <location>
        <begin position="1"/>
        <end position="21"/>
    </location>
</feature>
<keyword evidence="3" id="KW-1185">Reference proteome</keyword>
<feature type="chain" id="PRO_5038881452" description="DUF3558 domain-containing protein" evidence="1">
    <location>
        <begin position="22"/>
        <end position="205"/>
    </location>
</feature>
<name>A0A3N0GMH1_9ACTN</name>
<dbReference type="PROSITE" id="PS51257">
    <property type="entry name" value="PROKAR_LIPOPROTEIN"/>
    <property type="match status" value="1"/>
</dbReference>
<protein>
    <recommendedName>
        <fullName evidence="4">DUF3558 domain-containing protein</fullName>
    </recommendedName>
</protein>
<accession>A0A3N0GMH1</accession>
<keyword evidence="1" id="KW-0732">Signal</keyword>
<dbReference type="AlphaFoldDB" id="A0A3N0GMH1"/>
<evidence type="ECO:0000313" key="2">
    <source>
        <dbReference type="EMBL" id="RNM13647.1"/>
    </source>
</evidence>
<evidence type="ECO:0000256" key="1">
    <source>
        <dbReference type="SAM" id="SignalP"/>
    </source>
</evidence>
<dbReference type="EMBL" id="RJSF01000040">
    <property type="protein sequence ID" value="RNM13647.1"/>
    <property type="molecule type" value="Genomic_DNA"/>
</dbReference>
<organism evidence="2 3">
    <name type="scientific">Nocardioides pocheonensis</name>
    <dbReference type="NCBI Taxonomy" id="661485"/>
    <lineage>
        <taxon>Bacteria</taxon>
        <taxon>Bacillati</taxon>
        <taxon>Actinomycetota</taxon>
        <taxon>Actinomycetes</taxon>
        <taxon>Propionibacteriales</taxon>
        <taxon>Nocardioidaceae</taxon>
        <taxon>Nocardioides</taxon>
    </lineage>
</organism>
<sequence>MRRGPALLAAACALAAPLLVACSGSDRPTAVRTSAPTPISRLDATQVRVAKAGFCDRVPASAVRRALDGTPQSHDAWANGDPIPAATGSGDVGHEIGCSWTGADGSTARAWVFARSVTTDFAGTLVAQAGKQQGCTAEAAKVFGSPALLQTCPQPGGLERLRRAGLFGDSWLTCELTAPASGPQASRRARLDDWCGAVVAALRVA</sequence>
<evidence type="ECO:0000313" key="3">
    <source>
        <dbReference type="Proteomes" id="UP000279994"/>
    </source>
</evidence>
<dbReference type="OrthoDB" id="3785371at2"/>
<dbReference type="RefSeq" id="WP_123223054.1">
    <property type="nucleotide sequence ID" value="NZ_RJSF01000040.1"/>
</dbReference>
<proteinExistence type="predicted"/>